<accession>A0A498CS11</accession>
<sequence>MDLPMLDFLKEKNTHTGSEGNFRYKLKPDGEEIKVWAYQTYCLEYCQEHGLMLGEETFPLDARGLEAAAAWLAEQQKKL</sequence>
<dbReference type="Proteomes" id="UP000276301">
    <property type="component" value="Unassembled WGS sequence"/>
</dbReference>
<evidence type="ECO:0000313" key="2">
    <source>
        <dbReference type="Proteomes" id="UP000276301"/>
    </source>
</evidence>
<reference evidence="1 2" key="1">
    <citation type="submission" date="2018-10" db="EMBL/GenBank/DDBJ databases">
        <title>Anaerotruncus faecis sp. nov., isolated from human feces.</title>
        <authorList>
            <person name="Wang Y.-J."/>
        </authorList>
    </citation>
    <scope>NUCLEOTIDE SEQUENCE [LARGE SCALE GENOMIC DNA]</scope>
    <source>
        <strain evidence="1 2">22A2-44</strain>
    </source>
</reference>
<dbReference type="RefSeq" id="WP_101548482.1">
    <property type="nucleotide sequence ID" value="NZ_DBFBJK010000323.1"/>
</dbReference>
<comment type="caution">
    <text evidence="1">The sequence shown here is derived from an EMBL/GenBank/DDBJ whole genome shotgun (WGS) entry which is preliminary data.</text>
</comment>
<proteinExistence type="predicted"/>
<protein>
    <submittedName>
        <fullName evidence="1">Uncharacterized protein</fullName>
    </submittedName>
</protein>
<name>A0A498CS11_9FIRM</name>
<keyword evidence="2" id="KW-1185">Reference proteome</keyword>
<dbReference type="EMBL" id="RCHT01000049">
    <property type="protein sequence ID" value="RLL06977.1"/>
    <property type="molecule type" value="Genomic_DNA"/>
</dbReference>
<dbReference type="AlphaFoldDB" id="A0A498CS11"/>
<organism evidence="1 2">
    <name type="scientific">Anaerotruncus massiliensis</name>
    <name type="common">ex Liu et al. 2021</name>
    <dbReference type="NCBI Taxonomy" id="2321404"/>
    <lineage>
        <taxon>Bacteria</taxon>
        <taxon>Bacillati</taxon>
        <taxon>Bacillota</taxon>
        <taxon>Clostridia</taxon>
        <taxon>Eubacteriales</taxon>
        <taxon>Oscillospiraceae</taxon>
        <taxon>Anaerotruncus</taxon>
    </lineage>
</organism>
<gene>
    <name evidence="1" type="ORF">D4A47_13370</name>
</gene>
<evidence type="ECO:0000313" key="1">
    <source>
        <dbReference type="EMBL" id="RLL06977.1"/>
    </source>
</evidence>